<dbReference type="Proteomes" id="UP001165060">
    <property type="component" value="Unassembled WGS sequence"/>
</dbReference>
<evidence type="ECO:0000313" key="7">
    <source>
        <dbReference type="EMBL" id="GMI32417.1"/>
    </source>
</evidence>
<evidence type="ECO:0000256" key="5">
    <source>
        <dbReference type="SAM" id="MobiDB-lite"/>
    </source>
</evidence>
<reference evidence="7 8" key="1">
    <citation type="journal article" date="2023" name="Commun. Biol.">
        <title>Genome analysis of Parmales, the sister group of diatoms, reveals the evolutionary specialization of diatoms from phago-mixotrophs to photoautotrophs.</title>
        <authorList>
            <person name="Ban H."/>
            <person name="Sato S."/>
            <person name="Yoshikawa S."/>
            <person name="Yamada K."/>
            <person name="Nakamura Y."/>
            <person name="Ichinomiya M."/>
            <person name="Sato N."/>
            <person name="Blanc-Mathieu R."/>
            <person name="Endo H."/>
            <person name="Kuwata A."/>
            <person name="Ogata H."/>
        </authorList>
    </citation>
    <scope>NUCLEOTIDE SEQUENCE [LARGE SCALE GENOMIC DNA]</scope>
</reference>
<feature type="region of interest" description="Disordered" evidence="5">
    <location>
        <begin position="45"/>
        <end position="65"/>
    </location>
</feature>
<evidence type="ECO:0000259" key="6">
    <source>
        <dbReference type="Pfam" id="PF03151"/>
    </source>
</evidence>
<proteinExistence type="predicted"/>
<sequence>MSLAPASPLASPLLAGALFVLSSSLLTTYTTTSFLSHPGVRGSSLPAPGAKSPLSPPSPLSPLSSPLSSLGRPLLITLYRYAGSLLLSLLSLSPRASPARLSGTLPPLFVPALSLFGANLFNNFSLAEMGISNTYTTKCLIPVLTLLLSLLAPSSDPLPPFPALLSLLPVSLGVFLSSSTSPSFSRRGFLFALLSCLGQVSLNVSSKRAMRLSSLLPAGPIGGLECQLNLVLLGLLFALLKAAHSLVSQAPPAPRPPPPPSLGAAAAAAYHVEYSLSFLYLSLVSPLTFSVTDAVRRLAIILAGQAFFPGKEARLGKENAAGMLLALGGVLSYSFFSRAKGQ</sequence>
<dbReference type="InterPro" id="IPR050186">
    <property type="entry name" value="TPT_transporter"/>
</dbReference>
<dbReference type="Pfam" id="PF03151">
    <property type="entry name" value="TPT"/>
    <property type="match status" value="1"/>
</dbReference>
<keyword evidence="2" id="KW-0812">Transmembrane</keyword>
<evidence type="ECO:0000256" key="2">
    <source>
        <dbReference type="ARBA" id="ARBA00022692"/>
    </source>
</evidence>
<accession>A0ABQ6MTW4</accession>
<keyword evidence="8" id="KW-1185">Reference proteome</keyword>
<evidence type="ECO:0000256" key="4">
    <source>
        <dbReference type="ARBA" id="ARBA00023136"/>
    </source>
</evidence>
<name>A0ABQ6MTW4_9STRA</name>
<keyword evidence="4" id="KW-0472">Membrane</keyword>
<dbReference type="EMBL" id="BRYB01000547">
    <property type="protein sequence ID" value="GMI32417.1"/>
    <property type="molecule type" value="Genomic_DNA"/>
</dbReference>
<dbReference type="PANTHER" id="PTHR11132">
    <property type="entry name" value="SOLUTE CARRIER FAMILY 35"/>
    <property type="match status" value="1"/>
</dbReference>
<evidence type="ECO:0000313" key="8">
    <source>
        <dbReference type="Proteomes" id="UP001165060"/>
    </source>
</evidence>
<comment type="caution">
    <text evidence="7">The sequence shown here is derived from an EMBL/GenBank/DDBJ whole genome shotgun (WGS) entry which is preliminary data.</text>
</comment>
<evidence type="ECO:0000256" key="3">
    <source>
        <dbReference type="ARBA" id="ARBA00022989"/>
    </source>
</evidence>
<gene>
    <name evidence="7" type="ORF">TeGR_g11551</name>
</gene>
<keyword evidence="3" id="KW-1133">Transmembrane helix</keyword>
<feature type="domain" description="Sugar phosphate transporter" evidence="6">
    <location>
        <begin position="71"/>
        <end position="334"/>
    </location>
</feature>
<organism evidence="7 8">
    <name type="scientific">Tetraparma gracilis</name>
    <dbReference type="NCBI Taxonomy" id="2962635"/>
    <lineage>
        <taxon>Eukaryota</taxon>
        <taxon>Sar</taxon>
        <taxon>Stramenopiles</taxon>
        <taxon>Ochrophyta</taxon>
        <taxon>Bolidophyceae</taxon>
        <taxon>Parmales</taxon>
        <taxon>Triparmaceae</taxon>
        <taxon>Tetraparma</taxon>
    </lineage>
</organism>
<comment type="subcellular location">
    <subcellularLocation>
        <location evidence="1">Membrane</location>
        <topology evidence="1">Multi-pass membrane protein</topology>
    </subcellularLocation>
</comment>
<evidence type="ECO:0000256" key="1">
    <source>
        <dbReference type="ARBA" id="ARBA00004141"/>
    </source>
</evidence>
<protein>
    <recommendedName>
        <fullName evidence="6">Sugar phosphate transporter domain-containing protein</fullName>
    </recommendedName>
</protein>
<dbReference type="InterPro" id="IPR004853">
    <property type="entry name" value="Sugar_P_trans_dom"/>
</dbReference>